<evidence type="ECO:0000313" key="2">
    <source>
        <dbReference type="Proteomes" id="UP000270342"/>
    </source>
</evidence>
<dbReference type="AlphaFoldDB" id="A0A494Y573"/>
<gene>
    <name evidence="1" type="ORF">D7S86_09970</name>
</gene>
<dbReference type="CDD" id="cd20897">
    <property type="entry name" value="Smlt3025-like"/>
    <property type="match status" value="1"/>
</dbReference>
<dbReference type="InterPro" id="IPR049732">
    <property type="entry name" value="Smlt3025-like"/>
</dbReference>
<dbReference type="EMBL" id="RBZU01000003">
    <property type="protein sequence ID" value="RKP56663.1"/>
    <property type="molecule type" value="Genomic_DNA"/>
</dbReference>
<comment type="caution">
    <text evidence="1">The sequence shown here is derived from an EMBL/GenBank/DDBJ whole genome shotgun (WGS) entry which is preliminary data.</text>
</comment>
<organism evidence="1 2">
    <name type="scientific">Pararobbsia silviterrae</name>
    <dbReference type="NCBI Taxonomy" id="1792498"/>
    <lineage>
        <taxon>Bacteria</taxon>
        <taxon>Pseudomonadati</taxon>
        <taxon>Pseudomonadota</taxon>
        <taxon>Betaproteobacteria</taxon>
        <taxon>Burkholderiales</taxon>
        <taxon>Burkholderiaceae</taxon>
        <taxon>Pararobbsia</taxon>
    </lineage>
</organism>
<proteinExistence type="predicted"/>
<sequence length="351" mass="39229">MKMSRYGRWLCRIVGWSVATVLGVVVVLAGCGAAIVHFMPDRTLHPLGYFADEAKRPPVVIGELGGVPVRMPSWFAEHVTYEGEPDFAALHRGAKMALTQRSKMNELGFAVRYPDMAGRSSRALWSDYGRYFDAYFEEFEAVSPWIDVKLEMADRYPGDDYLDRTVSERLAHKAGPNHHTPPEYAKLAKREFGLTVYAPPGIDPKTGKPYRDDEKDLLVRRNRDGSVGTFVLCMNDPYLSLKYQRCAQHFSMEPGMRAAVTVSYPRHWLPHWHAIQQKVVALVRSFSVDVGAEASTSGASASAQVSATSIRTADDLRRCDSLPAAGDTRAHAPAAWSREALRCDSEQRMEM</sequence>
<protein>
    <submittedName>
        <fullName evidence="1">Uncharacterized protein</fullName>
    </submittedName>
</protein>
<reference evidence="1 2" key="1">
    <citation type="submission" date="2018-10" db="EMBL/GenBank/DDBJ databases">
        <title>Robbsia sp. DHC34, isolated from soil.</title>
        <authorList>
            <person name="Gao Z.-H."/>
            <person name="Qiu L.-H."/>
        </authorList>
    </citation>
    <scope>NUCLEOTIDE SEQUENCE [LARGE SCALE GENOMIC DNA]</scope>
    <source>
        <strain evidence="1 2">DHC34</strain>
    </source>
</reference>
<dbReference type="PROSITE" id="PS51257">
    <property type="entry name" value="PROKAR_LIPOPROTEIN"/>
    <property type="match status" value="1"/>
</dbReference>
<name>A0A494Y573_9BURK</name>
<evidence type="ECO:0000313" key="1">
    <source>
        <dbReference type="EMBL" id="RKP56663.1"/>
    </source>
</evidence>
<keyword evidence="2" id="KW-1185">Reference proteome</keyword>
<accession>A0A494Y573</accession>
<dbReference type="Proteomes" id="UP000270342">
    <property type="component" value="Unassembled WGS sequence"/>
</dbReference>